<feature type="coiled-coil region" evidence="1">
    <location>
        <begin position="89"/>
        <end position="134"/>
    </location>
</feature>
<dbReference type="OrthoDB" id="128172at2759"/>
<dbReference type="EMBL" id="BSXT01002261">
    <property type="protein sequence ID" value="GMF47958.1"/>
    <property type="molecule type" value="Genomic_DNA"/>
</dbReference>
<keyword evidence="1" id="KW-0175">Coiled coil</keyword>
<evidence type="ECO:0000256" key="1">
    <source>
        <dbReference type="SAM" id="Coils"/>
    </source>
</evidence>
<keyword evidence="4" id="KW-1185">Reference proteome</keyword>
<evidence type="ECO:0000313" key="4">
    <source>
        <dbReference type="Proteomes" id="UP001165121"/>
    </source>
</evidence>
<dbReference type="AlphaFoldDB" id="A0A9W7CYS8"/>
<accession>A0A9W7CYS8</accession>
<protein>
    <submittedName>
        <fullName evidence="3">Unnamed protein product</fullName>
    </submittedName>
</protein>
<evidence type="ECO:0000256" key="2">
    <source>
        <dbReference type="SAM" id="MobiDB-lite"/>
    </source>
</evidence>
<organism evidence="3 4">
    <name type="scientific">Phytophthora fragariaefolia</name>
    <dbReference type="NCBI Taxonomy" id="1490495"/>
    <lineage>
        <taxon>Eukaryota</taxon>
        <taxon>Sar</taxon>
        <taxon>Stramenopiles</taxon>
        <taxon>Oomycota</taxon>
        <taxon>Peronosporomycetes</taxon>
        <taxon>Peronosporales</taxon>
        <taxon>Peronosporaceae</taxon>
        <taxon>Phytophthora</taxon>
    </lineage>
</organism>
<comment type="caution">
    <text evidence="3">The sequence shown here is derived from an EMBL/GenBank/DDBJ whole genome shotgun (WGS) entry which is preliminary data.</text>
</comment>
<sequence>MKGRKPATVSTSPIILTGAAASRPIRPTGRRPSSAVGPRRSPREGSVSALSVTKVNTIDDSLLWDRDTLNTSNLPEIDAGNIYHIVSARKDAEDAAQQLARRIAHFRSQEERALRDMQAMRNRLELTLTKTQAKPDLSVSDISQTDQIVNVRPVVSHQFTLRGCNNLPSCPDMTPKEIKQTNVPPSERQCKMKTPRSREQLQLLAVSTKRLTLRRFSTDSIWVVHSFGPDRQKQKRALEAHKIETARKQKEQRKVCT</sequence>
<evidence type="ECO:0000313" key="3">
    <source>
        <dbReference type="EMBL" id="GMF47958.1"/>
    </source>
</evidence>
<proteinExistence type="predicted"/>
<gene>
    <name evidence="3" type="ORF">Pfra01_001831000</name>
</gene>
<feature type="region of interest" description="Disordered" evidence="2">
    <location>
        <begin position="1"/>
        <end position="47"/>
    </location>
</feature>
<dbReference type="Proteomes" id="UP001165121">
    <property type="component" value="Unassembled WGS sequence"/>
</dbReference>
<name>A0A9W7CYS8_9STRA</name>
<reference evidence="3" key="1">
    <citation type="submission" date="2023-04" db="EMBL/GenBank/DDBJ databases">
        <title>Phytophthora fragariaefolia NBRC 109709.</title>
        <authorList>
            <person name="Ichikawa N."/>
            <person name="Sato H."/>
            <person name="Tonouchi N."/>
        </authorList>
    </citation>
    <scope>NUCLEOTIDE SEQUENCE</scope>
    <source>
        <strain evidence="3">NBRC 109709</strain>
    </source>
</reference>